<dbReference type="RefSeq" id="WP_189564692.1">
    <property type="nucleotide sequence ID" value="NZ_BMXF01000002.1"/>
</dbReference>
<dbReference type="GO" id="GO:0051083">
    <property type="term" value="P:'de novo' cotranslational protein folding"/>
    <property type="evidence" value="ECO:0007669"/>
    <property type="project" value="TreeGrafter"/>
</dbReference>
<dbReference type="PANTHER" id="PTHR30560:SF3">
    <property type="entry name" value="TRIGGER FACTOR-LIKE PROTEIN TIG, CHLOROPLASTIC"/>
    <property type="match status" value="1"/>
</dbReference>
<dbReference type="Gene3D" id="1.10.3120.10">
    <property type="entry name" value="Trigger factor, C-terminal domain"/>
    <property type="match status" value="1"/>
</dbReference>
<dbReference type="InterPro" id="IPR036611">
    <property type="entry name" value="Trigger_fac_ribosome-bd_sf"/>
</dbReference>
<sequence length="457" mass="52255">MDVQLEKSSPTLASLTVKLTKEDYQAKVDKSIKDYAKKASLKGFRPGKVPPHVITRMYGKSIKVDEINHMLSHAVTDYIRDNKIQIVGDPLPNREQAEAIDWDTQTDFEFVYDLGVATDFEVDLSEIAAVPHYTITADEKEVQESIDKLRDRFSDPINPETSELGDTLFGELKQESSEFTTNTAIPTKRVKEDQQAKFLGAKKDDTIVFDIQGTFEDEAAIAHVTGKKKENVGELAGEFTFVVNDITRTAPAELNQEFFDKVLGPGKVENEEDFRAEVAKIIEENYARETETLLRRDLEKALLDEIKIDLPADFLKDWLERTNEGKFTRQQIEEQFEDFEKSMKLSLIKNRIAEQTDIKVEYPEIMEYTKNMMRGQFGMYGNDDSMDEVIERVASGYLADREKDNYSTIFNQVFDLKVLDAIRNEVATEERTIDVEEFEKIVKANGGVLEEQVEEEA</sequence>
<keyword evidence="3" id="KW-1185">Reference proteome</keyword>
<gene>
    <name evidence="2" type="ORF">GCM10007390_24160</name>
</gene>
<organism evidence="2 3">
    <name type="scientific">Persicitalea jodogahamensis</name>
    <dbReference type="NCBI Taxonomy" id="402147"/>
    <lineage>
        <taxon>Bacteria</taxon>
        <taxon>Pseudomonadati</taxon>
        <taxon>Bacteroidota</taxon>
        <taxon>Cytophagia</taxon>
        <taxon>Cytophagales</taxon>
        <taxon>Spirosomataceae</taxon>
        <taxon>Persicitalea</taxon>
    </lineage>
</organism>
<evidence type="ECO:0000313" key="3">
    <source>
        <dbReference type="Proteomes" id="UP000598271"/>
    </source>
</evidence>
<dbReference type="SUPFAM" id="SSF109998">
    <property type="entry name" value="Triger factor/SurA peptide-binding domain-like"/>
    <property type="match status" value="1"/>
</dbReference>
<dbReference type="GO" id="GO:0044183">
    <property type="term" value="F:protein folding chaperone"/>
    <property type="evidence" value="ECO:0007669"/>
    <property type="project" value="TreeGrafter"/>
</dbReference>
<dbReference type="GO" id="GO:0015031">
    <property type="term" value="P:protein transport"/>
    <property type="evidence" value="ECO:0007669"/>
    <property type="project" value="InterPro"/>
</dbReference>
<dbReference type="GO" id="GO:0043335">
    <property type="term" value="P:protein unfolding"/>
    <property type="evidence" value="ECO:0007669"/>
    <property type="project" value="TreeGrafter"/>
</dbReference>
<dbReference type="AlphaFoldDB" id="A0A8J3GAE0"/>
<reference evidence="2 3" key="1">
    <citation type="journal article" date="2014" name="Int. J. Syst. Evol. Microbiol.">
        <title>Complete genome sequence of Corynebacterium casei LMG S-19264T (=DSM 44701T), isolated from a smear-ripened cheese.</title>
        <authorList>
            <consortium name="US DOE Joint Genome Institute (JGI-PGF)"/>
            <person name="Walter F."/>
            <person name="Albersmeier A."/>
            <person name="Kalinowski J."/>
            <person name="Ruckert C."/>
        </authorList>
    </citation>
    <scope>NUCLEOTIDE SEQUENCE [LARGE SCALE GENOMIC DNA]</scope>
    <source>
        <strain evidence="2 3">KCTC 12866</strain>
    </source>
</reference>
<evidence type="ECO:0000259" key="1">
    <source>
        <dbReference type="Pfam" id="PF05697"/>
    </source>
</evidence>
<evidence type="ECO:0000313" key="2">
    <source>
        <dbReference type="EMBL" id="GHB69716.1"/>
    </source>
</evidence>
<dbReference type="NCBIfam" id="TIGR00115">
    <property type="entry name" value="tig"/>
    <property type="match status" value="1"/>
</dbReference>
<dbReference type="GO" id="GO:0043022">
    <property type="term" value="F:ribosome binding"/>
    <property type="evidence" value="ECO:0007669"/>
    <property type="project" value="TreeGrafter"/>
</dbReference>
<dbReference type="Gene3D" id="3.30.70.1050">
    <property type="entry name" value="Trigger factor ribosome-binding domain"/>
    <property type="match status" value="1"/>
</dbReference>
<dbReference type="EMBL" id="BMXF01000002">
    <property type="protein sequence ID" value="GHB69716.1"/>
    <property type="molecule type" value="Genomic_DNA"/>
</dbReference>
<dbReference type="InterPro" id="IPR008881">
    <property type="entry name" value="Trigger_fac_ribosome-bd_bac"/>
</dbReference>
<feature type="domain" description="Trigger factor ribosome-binding bacterial" evidence="1">
    <location>
        <begin position="1"/>
        <end position="149"/>
    </location>
</feature>
<proteinExistence type="predicted"/>
<dbReference type="PANTHER" id="PTHR30560">
    <property type="entry name" value="TRIGGER FACTOR CHAPERONE AND PEPTIDYL-PROLYL CIS/TRANS ISOMERASE"/>
    <property type="match status" value="1"/>
</dbReference>
<protein>
    <submittedName>
        <fullName evidence="2">Trigger factor</fullName>
    </submittedName>
</protein>
<dbReference type="InterPro" id="IPR027304">
    <property type="entry name" value="Trigger_fact/SurA_dom_sf"/>
</dbReference>
<dbReference type="SUPFAM" id="SSF102735">
    <property type="entry name" value="Trigger factor ribosome-binding domain"/>
    <property type="match status" value="1"/>
</dbReference>
<name>A0A8J3GAE0_9BACT</name>
<dbReference type="InterPro" id="IPR037041">
    <property type="entry name" value="Trigger_fac_C_sf"/>
</dbReference>
<dbReference type="InterPro" id="IPR005215">
    <property type="entry name" value="Trig_fac"/>
</dbReference>
<dbReference type="GO" id="GO:0003755">
    <property type="term" value="F:peptidyl-prolyl cis-trans isomerase activity"/>
    <property type="evidence" value="ECO:0007669"/>
    <property type="project" value="TreeGrafter"/>
</dbReference>
<comment type="caution">
    <text evidence="2">The sequence shown here is derived from an EMBL/GenBank/DDBJ whole genome shotgun (WGS) entry which is preliminary data.</text>
</comment>
<dbReference type="Pfam" id="PF05697">
    <property type="entry name" value="Trigger_N"/>
    <property type="match status" value="1"/>
</dbReference>
<accession>A0A8J3GAE0</accession>
<dbReference type="Proteomes" id="UP000598271">
    <property type="component" value="Unassembled WGS sequence"/>
</dbReference>